<dbReference type="Proteomes" id="UP000318825">
    <property type="component" value="Unassembled WGS sequence"/>
</dbReference>
<dbReference type="AlphaFoldDB" id="A0A4Y3W989"/>
<evidence type="ECO:0000313" key="1">
    <source>
        <dbReference type="EMBL" id="GEC15587.1"/>
    </source>
</evidence>
<name>A0A4Y3W989_NITWI</name>
<sequence>MNVLPREKQIEVIAALCEGVGIRTAARLTGVNRGTVGSLAYRVGMGCMELHDRMMVGVRTERLELDEAWSFVGKKQKNVKRHEIAVKGDQYIFIGMAGTQKAIISWGVGKRNTESTMDFLHDLRSRVVGQPEISTDGFHPYRMAIRDAFGASASHGVIVKTYSVTHLVKESQGRYSPAAVVAVSRDVVSGDPGQYVSTSYVERQNLSLRMGSRRFTRLTNGFSKKLDNHVAAVALYVAHYNLCRTHEALRTTPAKAIGIADRAWSIGQLVDAALAVAPALPTETPPDRRRKFTVIQGGRA</sequence>
<proteinExistence type="predicted"/>
<organism evidence="1 2">
    <name type="scientific">Nitrobacter winogradskyi</name>
    <name type="common">Nitrobacter agilis</name>
    <dbReference type="NCBI Taxonomy" id="913"/>
    <lineage>
        <taxon>Bacteria</taxon>
        <taxon>Pseudomonadati</taxon>
        <taxon>Pseudomonadota</taxon>
        <taxon>Alphaproteobacteria</taxon>
        <taxon>Hyphomicrobiales</taxon>
        <taxon>Nitrobacteraceae</taxon>
        <taxon>Nitrobacter</taxon>
    </lineage>
</organism>
<reference evidence="1 2" key="1">
    <citation type="submission" date="2019-06" db="EMBL/GenBank/DDBJ databases">
        <title>Whole genome shotgun sequence of Nitrobacter winogradskyi NBRC 14297.</title>
        <authorList>
            <person name="Hosoyama A."/>
            <person name="Uohara A."/>
            <person name="Ohji S."/>
            <person name="Ichikawa N."/>
        </authorList>
    </citation>
    <scope>NUCLEOTIDE SEQUENCE [LARGE SCALE GENOMIC DNA]</scope>
    <source>
        <strain evidence="1 2">NBRC 14297</strain>
    </source>
</reference>
<comment type="caution">
    <text evidence="1">The sequence shown here is derived from an EMBL/GenBank/DDBJ whole genome shotgun (WGS) entry which is preliminary data.</text>
</comment>
<dbReference type="EMBL" id="BJNF01000033">
    <property type="protein sequence ID" value="GEC15587.1"/>
    <property type="molecule type" value="Genomic_DNA"/>
</dbReference>
<gene>
    <name evidence="1" type="ORF">NWI01_14790</name>
</gene>
<evidence type="ECO:0000313" key="2">
    <source>
        <dbReference type="Proteomes" id="UP000318825"/>
    </source>
</evidence>
<protein>
    <submittedName>
        <fullName evidence="1">Transposase</fullName>
    </submittedName>
</protein>
<accession>A0A4Y3W989</accession>